<dbReference type="EMBL" id="CP110428">
    <property type="protein sequence ID" value="WAQ87131.1"/>
    <property type="molecule type" value="Genomic_DNA"/>
</dbReference>
<dbReference type="Proteomes" id="UP001164743">
    <property type="component" value="Chromosome 8A"/>
</dbReference>
<feature type="compositionally biased region" description="Basic and acidic residues" evidence="1">
    <location>
        <begin position="85"/>
        <end position="95"/>
    </location>
</feature>
<evidence type="ECO:0000313" key="3">
    <source>
        <dbReference type="Proteomes" id="UP001164743"/>
    </source>
</evidence>
<organism evidence="2 3">
    <name type="scientific">Puccinia triticina</name>
    <dbReference type="NCBI Taxonomy" id="208348"/>
    <lineage>
        <taxon>Eukaryota</taxon>
        <taxon>Fungi</taxon>
        <taxon>Dikarya</taxon>
        <taxon>Basidiomycota</taxon>
        <taxon>Pucciniomycotina</taxon>
        <taxon>Pucciniomycetes</taxon>
        <taxon>Pucciniales</taxon>
        <taxon>Pucciniaceae</taxon>
        <taxon>Puccinia</taxon>
    </lineage>
</organism>
<keyword evidence="3" id="KW-1185">Reference proteome</keyword>
<dbReference type="RefSeq" id="XP_053022686.1">
    <property type="nucleotide sequence ID" value="XM_053171748.1"/>
</dbReference>
<dbReference type="GeneID" id="77812632"/>
<proteinExistence type="predicted"/>
<name>A0ABY7CSN6_9BASI</name>
<evidence type="ECO:0000256" key="1">
    <source>
        <dbReference type="SAM" id="MobiDB-lite"/>
    </source>
</evidence>
<sequence>MHAPAPVQEDNHRLPVKEQKPCGPYAKTLKALASRNSLITPTITAASLQAPLPSIPTRCSPPAPQLSSSGPRPIPTQAAQQPPRKTAEGPDFKVR</sequence>
<evidence type="ECO:0000313" key="2">
    <source>
        <dbReference type="EMBL" id="WAQ87131.1"/>
    </source>
</evidence>
<feature type="region of interest" description="Disordered" evidence="1">
    <location>
        <begin position="52"/>
        <end position="95"/>
    </location>
</feature>
<feature type="region of interest" description="Disordered" evidence="1">
    <location>
        <begin position="1"/>
        <end position="21"/>
    </location>
</feature>
<reference evidence="2" key="1">
    <citation type="submission" date="2022-10" db="EMBL/GenBank/DDBJ databases">
        <title>Puccinia triticina Genome sequencing and assembly.</title>
        <authorList>
            <person name="Li C."/>
        </authorList>
    </citation>
    <scope>NUCLEOTIDE SEQUENCE</scope>
    <source>
        <strain evidence="2">Pt15</strain>
    </source>
</reference>
<feature type="compositionally biased region" description="Basic and acidic residues" evidence="1">
    <location>
        <begin position="9"/>
        <end position="20"/>
    </location>
</feature>
<gene>
    <name evidence="2" type="ORF">PtA15_8A32</name>
</gene>
<protein>
    <submittedName>
        <fullName evidence="2">Uncharacterized protein</fullName>
    </submittedName>
</protein>
<accession>A0ABY7CSN6</accession>